<dbReference type="KEGG" id="cnr:EB819_01210"/>
<dbReference type="PATRIC" id="fig|237258.4.peg.407"/>
<evidence type="ECO:0000313" key="3">
    <source>
        <dbReference type="Proteomes" id="UP000095601"/>
    </source>
</evidence>
<sequence>MKFLKFTFLLLSVLVFGQKIKSIQLFNPQTNDETPVIKFGEQLVLNFDDLENKSTVYRYTFKHFDRNWKDDGLFFTEYAKGPVNSYIQDFRYSFNTVQKYTHYTLKFPNEKTQLKISGNYEIIVFDESVNKPLFKKRFCVVENGANLGINVTRFADSKAQNLNQRIEVSAISNQASLFSNLNSISLNVIQNNNFGLGIYNQKPNAAMGNKLLFQQMNLVFPGNNEFYYFDNKNMSQPFDMVAAINNNDEGNHTYLHSVWAFPLNYQYQPDVNGAFYFRRNDLGIERNADTEADYSWVYFSLDSEKTEKEIYVLGAFNDFIPSEENRMSYDENAKKYIARIYLKQGFYNYILATKDATGFIDLGEINGNFWQTENLYQAFLYYAPFDRNYDGLIGYGETRKR</sequence>
<proteinExistence type="predicted"/>
<dbReference type="AlphaFoldDB" id="A0A1E5UCL9"/>
<feature type="domain" description="Type 9 secretion system plug protein N-terminal" evidence="1">
    <location>
        <begin position="20"/>
        <end position="142"/>
    </location>
</feature>
<comment type="caution">
    <text evidence="2">The sequence shown here is derived from an EMBL/GenBank/DDBJ whole genome shotgun (WGS) entry which is preliminary data.</text>
</comment>
<evidence type="ECO:0000313" key="2">
    <source>
        <dbReference type="EMBL" id="OEL10673.1"/>
    </source>
</evidence>
<dbReference type="EMBL" id="MKGI01000075">
    <property type="protein sequence ID" value="OEL10673.1"/>
    <property type="molecule type" value="Genomic_DNA"/>
</dbReference>
<name>A0A1E5UCL9_9FLAO</name>
<dbReference type="Pfam" id="PF17116">
    <property type="entry name" value="T9SS_plug_1st"/>
    <property type="match status" value="1"/>
</dbReference>
<dbReference type="RefSeq" id="WP_069799508.1">
    <property type="nucleotide sequence ID" value="NZ_CP034157.1"/>
</dbReference>
<protein>
    <recommendedName>
        <fullName evidence="1">Type 9 secretion system plug protein N-terminal domain-containing protein</fullName>
    </recommendedName>
</protein>
<reference evidence="2 3" key="1">
    <citation type="submission" date="2016-09" db="EMBL/GenBank/DDBJ databases">
        <authorList>
            <person name="Capua I."/>
            <person name="De Benedictis P."/>
            <person name="Joannis T."/>
            <person name="Lombin L.H."/>
            <person name="Cattoli G."/>
        </authorList>
    </citation>
    <scope>NUCLEOTIDE SEQUENCE [LARGE SCALE GENOMIC DNA]</scope>
    <source>
        <strain evidence="2 3">NRS-1</strain>
    </source>
</reference>
<dbReference type="Proteomes" id="UP000095601">
    <property type="component" value="Unassembled WGS sequence"/>
</dbReference>
<accession>A0A1E5UCL9</accession>
<keyword evidence="3" id="KW-1185">Reference proteome</keyword>
<dbReference type="STRING" id="237258.SAMN04489756_11231"/>
<dbReference type="InterPro" id="IPR031345">
    <property type="entry name" value="T9SS_Plug_N"/>
</dbReference>
<organism evidence="2 3">
    <name type="scientific">Cloacibacterium normanense</name>
    <dbReference type="NCBI Taxonomy" id="237258"/>
    <lineage>
        <taxon>Bacteria</taxon>
        <taxon>Pseudomonadati</taxon>
        <taxon>Bacteroidota</taxon>
        <taxon>Flavobacteriia</taxon>
        <taxon>Flavobacteriales</taxon>
        <taxon>Weeksellaceae</taxon>
    </lineage>
</organism>
<gene>
    <name evidence="2" type="ORF">BHF72_0217</name>
</gene>
<dbReference type="OrthoDB" id="1522602at2"/>
<evidence type="ECO:0000259" key="1">
    <source>
        <dbReference type="Pfam" id="PF17116"/>
    </source>
</evidence>